<dbReference type="RefSeq" id="WP_308716354.1">
    <property type="nucleotide sequence ID" value="NZ_JAVHUY010000037.1"/>
</dbReference>
<evidence type="ECO:0000313" key="2">
    <source>
        <dbReference type="Proteomes" id="UP001230908"/>
    </source>
</evidence>
<name>A0ABU0ZRH8_9ACTN</name>
<reference evidence="1 2" key="1">
    <citation type="submission" date="2023-08" db="EMBL/GenBank/DDBJ databases">
        <title>Phytohabitans sansha sp. nov., isolated from marine sediment.</title>
        <authorList>
            <person name="Zhao Y."/>
            <person name="Yi K."/>
        </authorList>
    </citation>
    <scope>NUCLEOTIDE SEQUENCE [LARGE SCALE GENOMIC DNA]</scope>
    <source>
        <strain evidence="1 2">ZYX-F-186</strain>
    </source>
</reference>
<gene>
    <name evidence="1" type="ORF">RB614_31675</name>
</gene>
<evidence type="ECO:0000313" key="1">
    <source>
        <dbReference type="EMBL" id="MDQ7909092.1"/>
    </source>
</evidence>
<protein>
    <submittedName>
        <fullName evidence="1">Uncharacterized protein</fullName>
    </submittedName>
</protein>
<dbReference type="Proteomes" id="UP001230908">
    <property type="component" value="Unassembled WGS sequence"/>
</dbReference>
<proteinExistence type="predicted"/>
<accession>A0ABU0ZRH8</accession>
<sequence length="265" mass="28639">MLTDARARALARAVNRAACSVCGDAYPYGHLLAAAGTEELPLCPVYAFDGDVFVTGSHASAYLAYQLDQLAATDLAIPAGWAGPAALLACAAPAGFGDRLHERWREAGTFLIPSQDWSQPEQIWVWLPPADRPAPLDRFGPGARLGAIVNALDAQLPGLRQRVRDIEAENWREAGLDENEPVPDRFVEQVWPAAVAYAISFVTQAGERPDHRPPLQHLLGSFDSLPEHLSLIGSRLDVDDVESTLSVGIEVIIEALWPHTGPAML</sequence>
<comment type="caution">
    <text evidence="1">The sequence shown here is derived from an EMBL/GenBank/DDBJ whole genome shotgun (WGS) entry which is preliminary data.</text>
</comment>
<dbReference type="EMBL" id="JAVHUY010000037">
    <property type="protein sequence ID" value="MDQ7909092.1"/>
    <property type="molecule type" value="Genomic_DNA"/>
</dbReference>
<keyword evidence="2" id="KW-1185">Reference proteome</keyword>
<organism evidence="1 2">
    <name type="scientific">Phytohabitans maris</name>
    <dbReference type="NCBI Taxonomy" id="3071409"/>
    <lineage>
        <taxon>Bacteria</taxon>
        <taxon>Bacillati</taxon>
        <taxon>Actinomycetota</taxon>
        <taxon>Actinomycetes</taxon>
        <taxon>Micromonosporales</taxon>
        <taxon>Micromonosporaceae</taxon>
    </lineage>
</organism>